<dbReference type="Gene3D" id="3.40.630.30">
    <property type="match status" value="1"/>
</dbReference>
<keyword evidence="1 5" id="KW-0808">Transferase</keyword>
<evidence type="ECO:0000256" key="2">
    <source>
        <dbReference type="ARBA" id="ARBA00023315"/>
    </source>
</evidence>
<gene>
    <name evidence="5" type="ORF">PP2015_1444</name>
</gene>
<sequence>MINQQDITLRDFVISDKTRLIEVLNHPDVTRYLSSKIPFPYKEVDALWWINEGSRQGFVKAICYQGKFVGCIGVNPGEFEYQRAGELGYWLDNAYWGKGIMSHAIELITTEVFRTTPIVRIFAAVFEPNMPSKKVLLKSGFHQEAVLKSAIFKDGTFYDNHLFVKLKNRD</sequence>
<dbReference type="InterPro" id="IPR051531">
    <property type="entry name" value="N-acetyltransferase"/>
</dbReference>
<dbReference type="PANTHER" id="PTHR43792">
    <property type="entry name" value="GNAT FAMILY, PUTATIVE (AFU_ORTHOLOGUE AFUA_3G00765)-RELATED-RELATED"/>
    <property type="match status" value="1"/>
</dbReference>
<evidence type="ECO:0000259" key="4">
    <source>
        <dbReference type="PROSITE" id="PS51186"/>
    </source>
</evidence>
<feature type="domain" description="N-acetyltransferase" evidence="4">
    <location>
        <begin position="7"/>
        <end position="169"/>
    </location>
</feature>
<dbReference type="Pfam" id="PF13302">
    <property type="entry name" value="Acetyltransf_3"/>
    <property type="match status" value="1"/>
</dbReference>
<keyword evidence="6" id="KW-1185">Reference proteome</keyword>
<evidence type="ECO:0000313" key="6">
    <source>
        <dbReference type="Proteomes" id="UP000061457"/>
    </source>
</evidence>
<dbReference type="PATRIC" id="fig|161398.10.peg.1468"/>
<dbReference type="KEGG" id="pphe:PP2015_1444"/>
<dbReference type="SUPFAM" id="SSF55729">
    <property type="entry name" value="Acyl-CoA N-acyltransferases (Nat)"/>
    <property type="match status" value="1"/>
</dbReference>
<name>A0A0S2K0V3_9GAMM</name>
<accession>A0A0S2K0V3</accession>
<proteinExistence type="inferred from homology"/>
<dbReference type="AlphaFoldDB" id="A0A0S2K0V3"/>
<dbReference type="GO" id="GO:0016747">
    <property type="term" value="F:acyltransferase activity, transferring groups other than amino-acyl groups"/>
    <property type="evidence" value="ECO:0007669"/>
    <property type="project" value="InterPro"/>
</dbReference>
<dbReference type="EMBL" id="CP013187">
    <property type="protein sequence ID" value="ALO41948.1"/>
    <property type="molecule type" value="Genomic_DNA"/>
</dbReference>
<dbReference type="PROSITE" id="PS51186">
    <property type="entry name" value="GNAT"/>
    <property type="match status" value="1"/>
</dbReference>
<dbReference type="OrthoDB" id="9801656at2"/>
<dbReference type="Proteomes" id="UP000061457">
    <property type="component" value="Chromosome I"/>
</dbReference>
<dbReference type="PANTHER" id="PTHR43792:SF8">
    <property type="entry name" value="[RIBOSOMAL PROTEIN US5]-ALANINE N-ACETYLTRANSFERASE"/>
    <property type="match status" value="1"/>
</dbReference>
<dbReference type="InterPro" id="IPR016181">
    <property type="entry name" value="Acyl_CoA_acyltransferase"/>
</dbReference>
<comment type="similarity">
    <text evidence="3">Belongs to the acetyltransferase family. RimJ subfamily.</text>
</comment>
<keyword evidence="2" id="KW-0012">Acyltransferase</keyword>
<evidence type="ECO:0000256" key="1">
    <source>
        <dbReference type="ARBA" id="ARBA00022679"/>
    </source>
</evidence>
<evidence type="ECO:0000256" key="3">
    <source>
        <dbReference type="ARBA" id="ARBA00038502"/>
    </source>
</evidence>
<reference evidence="5 6" key="1">
    <citation type="submission" date="2015-11" db="EMBL/GenBank/DDBJ databases">
        <authorList>
            <person name="Zhang Y."/>
            <person name="Guo Z."/>
        </authorList>
    </citation>
    <scope>NUCLEOTIDE SEQUENCE [LARGE SCALE GENOMIC DNA]</scope>
    <source>
        <strain evidence="5 6">KCTC 12086</strain>
    </source>
</reference>
<organism evidence="5 6">
    <name type="scientific">Pseudoalteromonas phenolica</name>
    <dbReference type="NCBI Taxonomy" id="161398"/>
    <lineage>
        <taxon>Bacteria</taxon>
        <taxon>Pseudomonadati</taxon>
        <taxon>Pseudomonadota</taxon>
        <taxon>Gammaproteobacteria</taxon>
        <taxon>Alteromonadales</taxon>
        <taxon>Pseudoalteromonadaceae</taxon>
        <taxon>Pseudoalteromonas</taxon>
    </lineage>
</organism>
<dbReference type="RefSeq" id="WP_058029642.1">
    <property type="nucleotide sequence ID" value="NZ_CP013187.1"/>
</dbReference>
<protein>
    <submittedName>
        <fullName evidence="5">Acetyltransferase</fullName>
    </submittedName>
</protein>
<dbReference type="STRING" id="161398.PP2015_1444"/>
<dbReference type="InterPro" id="IPR000182">
    <property type="entry name" value="GNAT_dom"/>
</dbReference>
<evidence type="ECO:0000313" key="5">
    <source>
        <dbReference type="EMBL" id="ALO41948.1"/>
    </source>
</evidence>